<dbReference type="InterPro" id="IPR013879">
    <property type="entry name" value="DUF1761"/>
</dbReference>
<keyword evidence="1" id="KW-1133">Transmembrane helix</keyword>
<proteinExistence type="predicted"/>
<feature type="transmembrane region" description="Helical" evidence="1">
    <location>
        <begin position="6"/>
        <end position="26"/>
    </location>
</feature>
<keyword evidence="1" id="KW-0812">Transmembrane</keyword>
<dbReference type="EMBL" id="CADCUJ010000112">
    <property type="protein sequence ID" value="CAA9365175.1"/>
    <property type="molecule type" value="Genomic_DNA"/>
</dbReference>
<evidence type="ECO:0000256" key="1">
    <source>
        <dbReference type="SAM" id="Phobius"/>
    </source>
</evidence>
<reference evidence="2" key="1">
    <citation type="submission" date="2020-02" db="EMBL/GenBank/DDBJ databases">
        <authorList>
            <person name="Meier V. D."/>
        </authorList>
    </citation>
    <scope>NUCLEOTIDE SEQUENCE</scope>
    <source>
        <strain evidence="2">AVDCRST_MAG72</strain>
    </source>
</reference>
<dbReference type="Pfam" id="PF08570">
    <property type="entry name" value="DUF1761"/>
    <property type="match status" value="1"/>
</dbReference>
<sequence length="130" mass="13372">MPDINLAAVLVGTFVCLALGAGYYAVLGGQLAKVSEAAAQGGQPQAWQVAGELLRCLVLTSVLAGVASAVGADGVGDGVLLAVALWVGFPLVLWTGAMLHERTPWKLAAIHAGDWLVKLIVVTAIVSVWR</sequence>
<dbReference type="AlphaFoldDB" id="A0A6J4MPH6"/>
<evidence type="ECO:0008006" key="3">
    <source>
        <dbReference type="Google" id="ProtNLM"/>
    </source>
</evidence>
<feature type="transmembrane region" description="Helical" evidence="1">
    <location>
        <begin position="78"/>
        <end position="97"/>
    </location>
</feature>
<evidence type="ECO:0000313" key="2">
    <source>
        <dbReference type="EMBL" id="CAA9365175.1"/>
    </source>
</evidence>
<accession>A0A6J4MPH6</accession>
<protein>
    <recommendedName>
        <fullName evidence="3">DUF1761 domain-containing protein</fullName>
    </recommendedName>
</protein>
<organism evidence="2">
    <name type="scientific">uncultured Nocardioidaceae bacterium</name>
    <dbReference type="NCBI Taxonomy" id="253824"/>
    <lineage>
        <taxon>Bacteria</taxon>
        <taxon>Bacillati</taxon>
        <taxon>Actinomycetota</taxon>
        <taxon>Actinomycetes</taxon>
        <taxon>Propionibacteriales</taxon>
        <taxon>Nocardioidaceae</taxon>
        <taxon>environmental samples</taxon>
    </lineage>
</organism>
<name>A0A6J4MPH6_9ACTN</name>
<feature type="transmembrane region" description="Helical" evidence="1">
    <location>
        <begin position="109"/>
        <end position="129"/>
    </location>
</feature>
<gene>
    <name evidence="2" type="ORF">AVDCRST_MAG72-2641</name>
</gene>
<keyword evidence="1" id="KW-0472">Membrane</keyword>
<feature type="transmembrane region" description="Helical" evidence="1">
    <location>
        <begin position="53"/>
        <end position="72"/>
    </location>
</feature>